<dbReference type="EMBL" id="NWGY01000013">
    <property type="protein sequence ID" value="MDV3664929.1"/>
    <property type="molecule type" value="Genomic_DNA"/>
</dbReference>
<gene>
    <name evidence="2" type="ORF">CMU51_12760</name>
</gene>
<name>A0AAE4T5W4_9FLAO</name>
<dbReference type="AlphaFoldDB" id="A0AAE4T5W4"/>
<evidence type="ECO:0000313" key="3">
    <source>
        <dbReference type="Proteomes" id="UP001189000"/>
    </source>
</evidence>
<comment type="caution">
    <text evidence="2">The sequence shown here is derived from an EMBL/GenBank/DDBJ whole genome shotgun (WGS) entry which is preliminary data.</text>
</comment>
<dbReference type="Proteomes" id="UP001189000">
    <property type="component" value="Unassembled WGS sequence"/>
</dbReference>
<reference evidence="2" key="1">
    <citation type="submission" date="2023-02" db="EMBL/GenBank/DDBJ databases">
        <title>Elizabethkingia anophelis draft genomes.</title>
        <authorList>
            <person name="Nicholson A.C."/>
            <person name="Whitney A.M."/>
            <person name="Humrighouse B.W."/>
            <person name="Villarma A."/>
            <person name="Bell M."/>
            <person name="Mcquiston J."/>
        </authorList>
    </citation>
    <scope>NUCLEOTIDE SEQUENCE</scope>
    <source>
        <strain evidence="2">B4955</strain>
    </source>
</reference>
<sequence length="307" mass="33746">MFQEALDIYLNQKSRLFLNAGIKPMAEGGQKCTNDGSAFDCNVDGVTITVPGTQGPIFPTLTPPPSPGGGDCSAFSNCNGGGGSSSEPPEEDLCGRAKRALSADNVTKAVQSLKDRMKDLNKKTNNEQLHIIRKDGNTNIVEGGENHVPFSPDIYTKGSVHDHNKLGQPMFPPHDINSFINTVRVQNYPPDPLNPRDKSGEAFLGIVTPDYNYFMIFNGTKDDIPPFWGEGVVNQYQEEFALQVDRYKIYNGPVPDNVLQQIFFEYLDKMGLKGKISLIKQINGNNYPITQNPDGTIDNNTTNPCNN</sequence>
<feature type="coiled-coil region" evidence="1">
    <location>
        <begin position="103"/>
        <end position="130"/>
    </location>
</feature>
<evidence type="ECO:0000256" key="1">
    <source>
        <dbReference type="SAM" id="Coils"/>
    </source>
</evidence>
<proteinExistence type="predicted"/>
<keyword evidence="1" id="KW-0175">Coiled coil</keyword>
<organism evidence="2 3">
    <name type="scientific">Elizabethkingia anophelis</name>
    <dbReference type="NCBI Taxonomy" id="1117645"/>
    <lineage>
        <taxon>Bacteria</taxon>
        <taxon>Pseudomonadati</taxon>
        <taxon>Bacteroidota</taxon>
        <taxon>Flavobacteriia</taxon>
        <taxon>Flavobacteriales</taxon>
        <taxon>Weeksellaceae</taxon>
        <taxon>Elizabethkingia</taxon>
    </lineage>
</organism>
<evidence type="ECO:0000313" key="2">
    <source>
        <dbReference type="EMBL" id="MDV3664929.1"/>
    </source>
</evidence>
<protein>
    <submittedName>
        <fullName evidence="2">Uncharacterized protein</fullName>
    </submittedName>
</protein>
<accession>A0AAE4T5W4</accession>